<organism evidence="2 3">
    <name type="scientific">Phytophthora fragariae</name>
    <dbReference type="NCBI Taxonomy" id="53985"/>
    <lineage>
        <taxon>Eukaryota</taxon>
        <taxon>Sar</taxon>
        <taxon>Stramenopiles</taxon>
        <taxon>Oomycota</taxon>
        <taxon>Peronosporomycetes</taxon>
        <taxon>Peronosporales</taxon>
        <taxon>Peronosporaceae</taxon>
        <taxon>Phytophthora</taxon>
    </lineage>
</organism>
<sequence>MSDDDFAKGKWPFGGEGEPDDVPVPSGAAAQISDVLARADEQAGEYSFGGQADSLPAAPGLVVDEVGSILVPITAEQAEKLIEQCKKSPFGHNFETKMDETVRQSWQLEPTQVRFENMAWQSGLEKLRDVIADRLGYEDIPLQCVLYKLLVYGEGGHFVKPQDTEKEDGMIATLVVQLPSSHEGGDLVVYRGGEVRHRHDFGKADGTSAFLPHYAVHYADAEHALEKKVHDRPLSEDLANLIGNMEDDDEPFALLLAHEYTAKSIQDLGTGALKGVDSARVHALEEANALVPTAKQLRLFIVHLAHKIEYDMDRSMNWEPGERTESIHWYCISGESLGRTRKSTAFNFLNPGQETLSQLWAPHGIMKEDGYMGNEGPTRNTK</sequence>
<dbReference type="Proteomes" id="UP000460718">
    <property type="component" value="Unassembled WGS sequence"/>
</dbReference>
<dbReference type="Gene3D" id="2.60.120.620">
    <property type="entry name" value="q2cbj1_9rhob like domain"/>
    <property type="match status" value="1"/>
</dbReference>
<proteinExistence type="predicted"/>
<dbReference type="PANTHER" id="PTHR33099">
    <property type="entry name" value="FE2OG DIOXYGENASE DOMAIN-CONTAINING PROTEIN"/>
    <property type="match status" value="1"/>
</dbReference>
<feature type="region of interest" description="Disordered" evidence="1">
    <location>
        <begin position="1"/>
        <end position="24"/>
    </location>
</feature>
<accession>A0A6A3GNG9</accession>
<dbReference type="EMBL" id="QXFW01007017">
    <property type="protein sequence ID" value="KAE8957956.1"/>
    <property type="molecule type" value="Genomic_DNA"/>
</dbReference>
<reference evidence="2 3" key="1">
    <citation type="submission" date="2018-09" db="EMBL/GenBank/DDBJ databases">
        <title>Genomic investigation of the strawberry pathogen Phytophthora fragariae indicates pathogenicity is determined by transcriptional variation in three key races.</title>
        <authorList>
            <person name="Adams T.M."/>
            <person name="Armitage A.D."/>
            <person name="Sobczyk M.K."/>
            <person name="Bates H.J."/>
            <person name="Dunwell J.M."/>
            <person name="Nellist C.F."/>
            <person name="Harrison R.J."/>
        </authorList>
    </citation>
    <scope>NUCLEOTIDE SEQUENCE [LARGE SCALE GENOMIC DNA]</scope>
    <source>
        <strain evidence="2 3">SCRP245</strain>
    </source>
</reference>
<gene>
    <name evidence="2" type="ORF">PF011_g30956</name>
</gene>
<evidence type="ECO:0000313" key="2">
    <source>
        <dbReference type="EMBL" id="KAE8957956.1"/>
    </source>
</evidence>
<protein>
    <submittedName>
        <fullName evidence="2">Uncharacterized protein</fullName>
    </submittedName>
</protein>
<name>A0A6A3GNG9_9STRA</name>
<dbReference type="PANTHER" id="PTHR33099:SF7">
    <property type="entry name" value="MYND-TYPE DOMAIN-CONTAINING PROTEIN"/>
    <property type="match status" value="1"/>
</dbReference>
<evidence type="ECO:0000313" key="3">
    <source>
        <dbReference type="Proteomes" id="UP000460718"/>
    </source>
</evidence>
<evidence type="ECO:0000256" key="1">
    <source>
        <dbReference type="SAM" id="MobiDB-lite"/>
    </source>
</evidence>
<dbReference type="AlphaFoldDB" id="A0A6A3GNG9"/>
<comment type="caution">
    <text evidence="2">The sequence shown here is derived from an EMBL/GenBank/DDBJ whole genome shotgun (WGS) entry which is preliminary data.</text>
</comment>